<accession>A0AC60NRQ9</accession>
<feature type="non-terminal residue" evidence="1">
    <location>
        <position position="1"/>
    </location>
</feature>
<evidence type="ECO:0000313" key="2">
    <source>
        <dbReference type="Proteomes" id="UP000805193"/>
    </source>
</evidence>
<organism evidence="1 2">
    <name type="scientific">Ixodes persulcatus</name>
    <name type="common">Taiga tick</name>
    <dbReference type="NCBI Taxonomy" id="34615"/>
    <lineage>
        <taxon>Eukaryota</taxon>
        <taxon>Metazoa</taxon>
        <taxon>Ecdysozoa</taxon>
        <taxon>Arthropoda</taxon>
        <taxon>Chelicerata</taxon>
        <taxon>Arachnida</taxon>
        <taxon>Acari</taxon>
        <taxon>Parasitiformes</taxon>
        <taxon>Ixodida</taxon>
        <taxon>Ixodoidea</taxon>
        <taxon>Ixodidae</taxon>
        <taxon>Ixodinae</taxon>
        <taxon>Ixodes</taxon>
    </lineage>
</organism>
<comment type="caution">
    <text evidence="1">The sequence shown here is derived from an EMBL/GenBank/DDBJ whole genome shotgun (WGS) entry which is preliminary data.</text>
</comment>
<evidence type="ECO:0000313" key="1">
    <source>
        <dbReference type="EMBL" id="KAG0409803.1"/>
    </source>
</evidence>
<gene>
    <name evidence="1" type="ORF">HPB47_013061</name>
</gene>
<protein>
    <submittedName>
        <fullName evidence="1">Uncharacterized protein</fullName>
    </submittedName>
</protein>
<proteinExistence type="predicted"/>
<dbReference type="EMBL" id="JABSTQ010011589">
    <property type="protein sequence ID" value="KAG0409803.1"/>
    <property type="molecule type" value="Genomic_DNA"/>
</dbReference>
<sequence length="462" mass="50209">RYGENSVTQWNFESWNEPDTEGYGRNFTETGLCSYYDASAGGLQQASPRLRFGGPAENLGSKKKAPLAWALLDHIDRSGSRLDFLSVHEKGVASTPDIVIREKEALSRIRDRCPTLASKPCINDEADPLKNWALPFPWRADATYAAMLARLVDLHLREPDACGDLSSDNGFLSYPPQPFSQRTLLARFRMNESEPHVVFVRKPIHAVAGLLGKLATRVLGASVEPAPADHEPTLGVVATSAGSRALSILVYYNNDSSWERGVEVQVSMRVLLDTSAWPRGSSWAVYQLDNHLTNPYAAWIRQGCPPFPNRLQMNQLRANEEPRLVSFGSSRAGDSELPVELSVPLPGAALLVACGGPSAKPAAPRDVRVHRVASNRSLVHWRQARDGCTSGYRVLFSAKVGGPYEPLGAGEPLFPSLFVDCELLPESAACRGPGFLRVAARVLGAGRSALSRPVPCALAHGP</sequence>
<dbReference type="Proteomes" id="UP000805193">
    <property type="component" value="Unassembled WGS sequence"/>
</dbReference>
<name>A0AC60NRQ9_IXOPE</name>
<keyword evidence="2" id="KW-1185">Reference proteome</keyword>
<reference evidence="1 2" key="1">
    <citation type="journal article" date="2020" name="Cell">
        <title>Large-Scale Comparative Analyses of Tick Genomes Elucidate Their Genetic Diversity and Vector Capacities.</title>
        <authorList>
            <consortium name="Tick Genome and Microbiome Consortium (TIGMIC)"/>
            <person name="Jia N."/>
            <person name="Wang J."/>
            <person name="Shi W."/>
            <person name="Du L."/>
            <person name="Sun Y."/>
            <person name="Zhan W."/>
            <person name="Jiang J.F."/>
            <person name="Wang Q."/>
            <person name="Zhang B."/>
            <person name="Ji P."/>
            <person name="Bell-Sakyi L."/>
            <person name="Cui X.M."/>
            <person name="Yuan T.T."/>
            <person name="Jiang B.G."/>
            <person name="Yang W.F."/>
            <person name="Lam T.T."/>
            <person name="Chang Q.C."/>
            <person name="Ding S.J."/>
            <person name="Wang X.J."/>
            <person name="Zhu J.G."/>
            <person name="Ruan X.D."/>
            <person name="Zhao L."/>
            <person name="Wei J.T."/>
            <person name="Ye R.Z."/>
            <person name="Que T.C."/>
            <person name="Du C.H."/>
            <person name="Zhou Y.H."/>
            <person name="Cheng J.X."/>
            <person name="Dai P.F."/>
            <person name="Guo W.B."/>
            <person name="Han X.H."/>
            <person name="Huang E.J."/>
            <person name="Li L.F."/>
            <person name="Wei W."/>
            <person name="Gao Y.C."/>
            <person name="Liu J.Z."/>
            <person name="Shao H.Z."/>
            <person name="Wang X."/>
            <person name="Wang C.C."/>
            <person name="Yang T.C."/>
            <person name="Huo Q.B."/>
            <person name="Li W."/>
            <person name="Chen H.Y."/>
            <person name="Chen S.E."/>
            <person name="Zhou L.G."/>
            <person name="Ni X.B."/>
            <person name="Tian J.H."/>
            <person name="Sheng Y."/>
            <person name="Liu T."/>
            <person name="Pan Y.S."/>
            <person name="Xia L.Y."/>
            <person name="Li J."/>
            <person name="Zhao F."/>
            <person name="Cao W.C."/>
        </authorList>
    </citation>
    <scope>NUCLEOTIDE SEQUENCE [LARGE SCALE GENOMIC DNA]</scope>
    <source>
        <strain evidence="1">Iper-2018</strain>
    </source>
</reference>